<feature type="region of interest" description="Disordered" evidence="1">
    <location>
        <begin position="1"/>
        <end position="25"/>
    </location>
</feature>
<feature type="compositionally biased region" description="Basic and acidic residues" evidence="1">
    <location>
        <begin position="1"/>
        <end position="12"/>
    </location>
</feature>
<accession>A0ABN6MYG3</accession>
<evidence type="ECO:0000313" key="3">
    <source>
        <dbReference type="Proteomes" id="UP001162891"/>
    </source>
</evidence>
<evidence type="ECO:0000313" key="2">
    <source>
        <dbReference type="EMBL" id="BDG05290.1"/>
    </source>
</evidence>
<evidence type="ECO:0000256" key="1">
    <source>
        <dbReference type="SAM" id="MobiDB-lite"/>
    </source>
</evidence>
<feature type="region of interest" description="Disordered" evidence="1">
    <location>
        <begin position="37"/>
        <end position="58"/>
    </location>
</feature>
<keyword evidence="3" id="KW-1185">Reference proteome</keyword>
<reference evidence="3" key="1">
    <citation type="journal article" date="2022" name="Int. J. Syst. Evol. Microbiol.">
        <title>Anaeromyxobacter oryzae sp. nov., Anaeromyxobacter diazotrophicus sp. nov. and Anaeromyxobacter paludicola sp. nov., isolated from paddy soils.</title>
        <authorList>
            <person name="Itoh H."/>
            <person name="Xu Z."/>
            <person name="Mise K."/>
            <person name="Masuda Y."/>
            <person name="Ushijima N."/>
            <person name="Hayakawa C."/>
            <person name="Shiratori Y."/>
            <person name="Senoo K."/>
        </authorList>
    </citation>
    <scope>NUCLEOTIDE SEQUENCE [LARGE SCALE GENOMIC DNA]</scope>
    <source>
        <strain evidence="3">Red232</strain>
    </source>
</reference>
<organism evidence="2 3">
    <name type="scientific">Anaeromyxobacter oryzae</name>
    <dbReference type="NCBI Taxonomy" id="2918170"/>
    <lineage>
        <taxon>Bacteria</taxon>
        <taxon>Pseudomonadati</taxon>
        <taxon>Myxococcota</taxon>
        <taxon>Myxococcia</taxon>
        <taxon>Myxococcales</taxon>
        <taxon>Cystobacterineae</taxon>
        <taxon>Anaeromyxobacteraceae</taxon>
        <taxon>Anaeromyxobacter</taxon>
    </lineage>
</organism>
<sequence>MNGTRQETETERSPPTTTPPYEPPAIAWDEAFEPLTAASFGAPNGPNMMSELQRCNVL</sequence>
<proteinExistence type="predicted"/>
<dbReference type="EMBL" id="AP025591">
    <property type="protein sequence ID" value="BDG05290.1"/>
    <property type="molecule type" value="Genomic_DNA"/>
</dbReference>
<gene>
    <name evidence="2" type="ORF">AMOR_42860</name>
</gene>
<dbReference type="Proteomes" id="UP001162891">
    <property type="component" value="Chromosome"/>
</dbReference>
<dbReference type="RefSeq" id="WP_248353942.1">
    <property type="nucleotide sequence ID" value="NZ_AP025591.1"/>
</dbReference>
<name>A0ABN6MYG3_9BACT</name>
<protein>
    <submittedName>
        <fullName evidence="2">Uncharacterized protein</fullName>
    </submittedName>
</protein>